<proteinExistence type="predicted"/>
<name>A0A916DTM3_9BACT</name>
<gene>
    <name evidence="1" type="ORF">AsAng_0026650</name>
</gene>
<sequence>MMRRGCIILEYGTMRLGWGDGRVLILVILASLLLRGVDGLNLYQYARGNPVKLMDMEGYKAEPPPDDLVDRGESKGAKPEYLVDEGQFDGEVDGLALQGNQGKVNGNSAEDTLLKGTYEGESGYDTFVYSWGGNSVTPKQYLV</sequence>
<protein>
    <submittedName>
        <fullName evidence="1">Uncharacterized protein</fullName>
    </submittedName>
</protein>
<dbReference type="EMBL" id="AP026867">
    <property type="protein sequence ID" value="BDS11950.1"/>
    <property type="molecule type" value="Genomic_DNA"/>
</dbReference>
<accession>A0A916DTM3</accession>
<dbReference type="AlphaFoldDB" id="A0A916DTM3"/>
<dbReference type="Proteomes" id="UP001060919">
    <property type="component" value="Chromosome"/>
</dbReference>
<keyword evidence="2" id="KW-1185">Reference proteome</keyword>
<reference evidence="1" key="1">
    <citation type="submission" date="2022-09" db="EMBL/GenBank/DDBJ databases">
        <title>Aureispira anguillicida sp. nov., isolated from Leptocephalus of Japanese eel Anguilla japonica.</title>
        <authorList>
            <person name="Yuasa K."/>
            <person name="Mekata T."/>
            <person name="Ikunari K."/>
        </authorList>
    </citation>
    <scope>NUCLEOTIDE SEQUENCE</scope>
    <source>
        <strain evidence="1">EL160426</strain>
    </source>
</reference>
<evidence type="ECO:0000313" key="2">
    <source>
        <dbReference type="Proteomes" id="UP001060919"/>
    </source>
</evidence>
<evidence type="ECO:0000313" key="1">
    <source>
        <dbReference type="EMBL" id="BDS11950.1"/>
    </source>
</evidence>
<organism evidence="1 2">
    <name type="scientific">Aureispira anguillae</name>
    <dbReference type="NCBI Taxonomy" id="2864201"/>
    <lineage>
        <taxon>Bacteria</taxon>
        <taxon>Pseudomonadati</taxon>
        <taxon>Bacteroidota</taxon>
        <taxon>Saprospiria</taxon>
        <taxon>Saprospirales</taxon>
        <taxon>Saprospiraceae</taxon>
        <taxon>Aureispira</taxon>
    </lineage>
</organism>
<dbReference type="KEGG" id="aup:AsAng_0026650"/>